<sequence length="124" mass="14267">MKYEVINIRTIENEFGGLSFFEGEHDIPFAIKHLCCIYKTDEERKRTFYTDAASQLLMFCPYGEVEVIVNDGLQQESIMLDNPAIGLLLQNGMWEKLNWRKEKSVVCVAVSELLKECNVEGELV</sequence>
<accession>A0A3E3IY43</accession>
<protein>
    <recommendedName>
        <fullName evidence="1">Sugar 3,4-ketoisomerase QdtA cupin domain-containing protein</fullName>
    </recommendedName>
</protein>
<comment type="caution">
    <text evidence="2">The sequence shown here is derived from an EMBL/GenBank/DDBJ whole genome shotgun (WGS) entry which is preliminary data.</text>
</comment>
<evidence type="ECO:0000259" key="1">
    <source>
        <dbReference type="Pfam" id="PF05523"/>
    </source>
</evidence>
<dbReference type="SUPFAM" id="SSF51182">
    <property type="entry name" value="RmlC-like cupins"/>
    <property type="match status" value="1"/>
</dbReference>
<evidence type="ECO:0000313" key="3">
    <source>
        <dbReference type="Proteomes" id="UP000261166"/>
    </source>
</evidence>
<dbReference type="Pfam" id="PF05523">
    <property type="entry name" value="FdtA"/>
    <property type="match status" value="1"/>
</dbReference>
<dbReference type="InterPro" id="IPR011051">
    <property type="entry name" value="RmlC_Cupin_sf"/>
</dbReference>
<dbReference type="InterPro" id="IPR008894">
    <property type="entry name" value="QdtA_cupin_dom"/>
</dbReference>
<dbReference type="CDD" id="cd20292">
    <property type="entry name" value="cupin_QdtA-like"/>
    <property type="match status" value="1"/>
</dbReference>
<dbReference type="Proteomes" id="UP000261166">
    <property type="component" value="Unassembled WGS sequence"/>
</dbReference>
<gene>
    <name evidence="2" type="ORF">DWY69_10750</name>
</gene>
<name>A0A3E3IY43_9FIRM</name>
<evidence type="ECO:0000313" key="2">
    <source>
        <dbReference type="EMBL" id="RGE71943.1"/>
    </source>
</evidence>
<dbReference type="AlphaFoldDB" id="A0A3E3IY43"/>
<dbReference type="EMBL" id="QVLU01000008">
    <property type="protein sequence ID" value="RGE71943.1"/>
    <property type="molecule type" value="Genomic_DNA"/>
</dbReference>
<dbReference type="RefSeq" id="WP_102287863.1">
    <property type="nucleotide sequence ID" value="NZ_JBKVAZ010000016.1"/>
</dbReference>
<dbReference type="Gene3D" id="2.60.120.10">
    <property type="entry name" value="Jelly Rolls"/>
    <property type="match status" value="1"/>
</dbReference>
<organism evidence="2 3">
    <name type="scientific">Eisenbergiella massiliensis</name>
    <dbReference type="NCBI Taxonomy" id="1720294"/>
    <lineage>
        <taxon>Bacteria</taxon>
        <taxon>Bacillati</taxon>
        <taxon>Bacillota</taxon>
        <taxon>Clostridia</taxon>
        <taxon>Lachnospirales</taxon>
        <taxon>Lachnospiraceae</taxon>
        <taxon>Eisenbergiella</taxon>
    </lineage>
</organism>
<feature type="domain" description="Sugar 3,4-ketoisomerase QdtA cupin" evidence="1">
    <location>
        <begin position="1"/>
        <end position="113"/>
    </location>
</feature>
<dbReference type="InterPro" id="IPR014710">
    <property type="entry name" value="RmlC-like_jellyroll"/>
</dbReference>
<proteinExistence type="predicted"/>
<reference evidence="2 3" key="1">
    <citation type="submission" date="2018-08" db="EMBL/GenBank/DDBJ databases">
        <title>A genome reference for cultivated species of the human gut microbiota.</title>
        <authorList>
            <person name="Zou Y."/>
            <person name="Xue W."/>
            <person name="Luo G."/>
        </authorList>
    </citation>
    <scope>NUCLEOTIDE SEQUENCE [LARGE SCALE GENOMIC DNA]</scope>
    <source>
        <strain evidence="2 3">AF26-4BH</strain>
    </source>
</reference>
<dbReference type="OrthoDB" id="9795206at2"/>